<evidence type="ECO:0000313" key="6">
    <source>
        <dbReference type="Proteomes" id="UP000251647"/>
    </source>
</evidence>
<dbReference type="Proteomes" id="UP000251647">
    <property type="component" value="Unassembled WGS sequence"/>
</dbReference>
<gene>
    <name evidence="5" type="ORF">NCTC11647_02353</name>
</gene>
<name>A0A2T3QME4_PHODM</name>
<feature type="domain" description="Type I restriction modification DNA specificity" evidence="4">
    <location>
        <begin position="231"/>
        <end position="371"/>
    </location>
</feature>
<dbReference type="CDD" id="cd17496">
    <property type="entry name" value="RMtype1_S_BliBORF2384P-TRD1-CR1_like"/>
    <property type="match status" value="1"/>
</dbReference>
<dbReference type="RefSeq" id="WP_005297792.1">
    <property type="nucleotide sequence ID" value="NZ_PYOG01000004.1"/>
</dbReference>
<dbReference type="InterPro" id="IPR044946">
    <property type="entry name" value="Restrct_endonuc_typeI_TRD_sf"/>
</dbReference>
<dbReference type="GO" id="GO:0016740">
    <property type="term" value="F:transferase activity"/>
    <property type="evidence" value="ECO:0007669"/>
    <property type="project" value="UniProtKB-KW"/>
</dbReference>
<keyword evidence="5" id="KW-0808">Transferase</keyword>
<dbReference type="SUPFAM" id="SSF116734">
    <property type="entry name" value="DNA methylase specificity domain"/>
    <property type="match status" value="2"/>
</dbReference>
<dbReference type="GO" id="GO:0009307">
    <property type="term" value="P:DNA restriction-modification system"/>
    <property type="evidence" value="ECO:0007669"/>
    <property type="project" value="UniProtKB-KW"/>
</dbReference>
<dbReference type="EMBL" id="UATL01000001">
    <property type="protein sequence ID" value="SPY29173.1"/>
    <property type="molecule type" value="Genomic_DNA"/>
</dbReference>
<reference evidence="5 6" key="1">
    <citation type="submission" date="2018-06" db="EMBL/GenBank/DDBJ databases">
        <authorList>
            <consortium name="Pathogen Informatics"/>
            <person name="Doyle S."/>
        </authorList>
    </citation>
    <scope>NUCLEOTIDE SEQUENCE [LARGE SCALE GENOMIC DNA]</scope>
    <source>
        <strain evidence="5 6">NCTC11647</strain>
    </source>
</reference>
<comment type="similarity">
    <text evidence="1">Belongs to the type-I restriction system S methylase family.</text>
</comment>
<evidence type="ECO:0000259" key="4">
    <source>
        <dbReference type="Pfam" id="PF01420"/>
    </source>
</evidence>
<dbReference type="Gene3D" id="3.90.220.20">
    <property type="entry name" value="DNA methylase specificity domains"/>
    <property type="match status" value="2"/>
</dbReference>
<protein>
    <submittedName>
        <fullName evidence="5">Predicted nucleotidyltransferases</fullName>
    </submittedName>
</protein>
<dbReference type="Pfam" id="PF01420">
    <property type="entry name" value="Methylase_S"/>
    <property type="match status" value="2"/>
</dbReference>
<dbReference type="OrthoDB" id="9798929at2"/>
<dbReference type="PANTHER" id="PTHR30408:SF13">
    <property type="entry name" value="TYPE I RESTRICTION ENZYME HINDI SPECIFICITY SUBUNIT"/>
    <property type="match status" value="1"/>
</dbReference>
<dbReference type="PANTHER" id="PTHR30408">
    <property type="entry name" value="TYPE-1 RESTRICTION ENZYME ECOKI SPECIFICITY PROTEIN"/>
    <property type="match status" value="1"/>
</dbReference>
<accession>A0A2T3QME4</accession>
<dbReference type="AlphaFoldDB" id="A0A2T3QME4"/>
<dbReference type="InterPro" id="IPR052021">
    <property type="entry name" value="Type-I_RS_S_subunit"/>
</dbReference>
<dbReference type="REBASE" id="406493">
    <property type="entry name" value="S.Pda11647ORF2354P"/>
</dbReference>
<keyword evidence="3" id="KW-0238">DNA-binding</keyword>
<evidence type="ECO:0000256" key="1">
    <source>
        <dbReference type="ARBA" id="ARBA00010923"/>
    </source>
</evidence>
<evidence type="ECO:0000256" key="3">
    <source>
        <dbReference type="ARBA" id="ARBA00023125"/>
    </source>
</evidence>
<dbReference type="InterPro" id="IPR000055">
    <property type="entry name" value="Restrct_endonuc_typeI_TRD"/>
</dbReference>
<sequence>MKFKSYSFKELLSNIVDNRGKTCPVGDAGLPLIATNCIKEHSLYPVYEKVRYVSDETYTNWFRGHPQPGDMIFVCKGSPGRVNWVPDPVNFCIAQDMVAIRADTTKVYPKYLFALLRSQASQQKILNMHVGSLIPHFKKGDFGNLYFELPEDLEYQKKVGDAYFDFCLKIESNNQLNQTLEQMAQAIFKSWFVDFDPVKAKMNGEQPVGMDADTALLFPEKLVESELGLIPEGWEVGSLSSIVDVIMGQSPKGTTYNDQGEGTPLVNGPVEFGVYHPVAQKWTTAPTKLSKNKDLIVCVRGSTTGRYVVSDGEYCLGRGVCSIRSDDSPAFANYLFKSHLNNLLNLTTGSTFPSWSGPTLKNFKVVVPPQSIIGKFETIVGNLCSMMAQNTGENESLSLLRDTLLPKLLSGEIDLAPQGNQ</sequence>
<dbReference type="GO" id="GO:0003677">
    <property type="term" value="F:DNA binding"/>
    <property type="evidence" value="ECO:0007669"/>
    <property type="project" value="UniProtKB-KW"/>
</dbReference>
<evidence type="ECO:0000313" key="5">
    <source>
        <dbReference type="EMBL" id="SPY29173.1"/>
    </source>
</evidence>
<proteinExistence type="inferred from homology"/>
<evidence type="ECO:0000256" key="2">
    <source>
        <dbReference type="ARBA" id="ARBA00022747"/>
    </source>
</evidence>
<feature type="domain" description="Type I restriction modification DNA specificity" evidence="4">
    <location>
        <begin position="67"/>
        <end position="182"/>
    </location>
</feature>
<organism evidence="5 6">
    <name type="scientific">Photobacterium damselae</name>
    <dbReference type="NCBI Taxonomy" id="38293"/>
    <lineage>
        <taxon>Bacteria</taxon>
        <taxon>Pseudomonadati</taxon>
        <taxon>Pseudomonadota</taxon>
        <taxon>Gammaproteobacteria</taxon>
        <taxon>Vibrionales</taxon>
        <taxon>Vibrionaceae</taxon>
        <taxon>Photobacterium</taxon>
    </lineage>
</organism>
<keyword evidence="2" id="KW-0680">Restriction system</keyword>